<evidence type="ECO:0000256" key="1">
    <source>
        <dbReference type="SAM" id="MobiDB-lite"/>
    </source>
</evidence>
<reference evidence="2" key="1">
    <citation type="submission" date="2021-01" db="UniProtKB">
        <authorList>
            <consortium name="EnsemblMetazoa"/>
        </authorList>
    </citation>
    <scope>IDENTIFICATION</scope>
</reference>
<dbReference type="AlphaFoldDB" id="A0A7M5U724"/>
<evidence type="ECO:0000313" key="2">
    <source>
        <dbReference type="EnsemblMetazoa" id="CLYHEMP007070.1"/>
    </source>
</evidence>
<dbReference type="OrthoDB" id="6032424at2759"/>
<name>A0A7M5U724_9CNID</name>
<accession>A0A7M5U724</accession>
<protein>
    <submittedName>
        <fullName evidence="2">Uncharacterized protein</fullName>
    </submittedName>
</protein>
<keyword evidence="3" id="KW-1185">Reference proteome</keyword>
<feature type="region of interest" description="Disordered" evidence="1">
    <location>
        <begin position="97"/>
        <end position="119"/>
    </location>
</feature>
<dbReference type="EnsemblMetazoa" id="CLYHEMT007070.1">
    <property type="protein sequence ID" value="CLYHEMP007070.1"/>
    <property type="gene ID" value="CLYHEMG007070"/>
</dbReference>
<proteinExistence type="predicted"/>
<sequence>IESFEFRGQFEDEVLNSCKRFKDAIRNECGIEEAAMRAGLNKPFDIRLARKQLGKNGARMFAINTDSQLKLEMPSVLSGSDTLQAAPVIQVVIDGEEPKHGNPVETFEMKQEDIDDLNK</sequence>
<dbReference type="Proteomes" id="UP000594262">
    <property type="component" value="Unplaced"/>
</dbReference>
<evidence type="ECO:0000313" key="3">
    <source>
        <dbReference type="Proteomes" id="UP000594262"/>
    </source>
</evidence>
<organism evidence="2 3">
    <name type="scientific">Clytia hemisphaerica</name>
    <dbReference type="NCBI Taxonomy" id="252671"/>
    <lineage>
        <taxon>Eukaryota</taxon>
        <taxon>Metazoa</taxon>
        <taxon>Cnidaria</taxon>
        <taxon>Hydrozoa</taxon>
        <taxon>Hydroidolina</taxon>
        <taxon>Leptothecata</taxon>
        <taxon>Obeliida</taxon>
        <taxon>Clytiidae</taxon>
        <taxon>Clytia</taxon>
    </lineage>
</organism>